<proteinExistence type="predicted"/>
<sequence length="355" mass="40529">MAILLGMHKTRNPFSINAFRIRALPQTPLFVSPSSTDDNRVLASPVTSVAALSAAVKMGSYDLPVWGHITLLVLTILAFAPHLYFLARKQDSTPNSIVYILLNLVVATEQFAVSYFFAIYPTNTKCLICPTYRGIFSYTPLDVGDWLNFAHFLTVFILLLIIFTLCIRYRPSQNREEVTVFARRPGLIYAWFLLFTIGPLLAETAFGGIDYRSRTSPILFVYQFFHIFFLAPLMPVFQAIGIVVQLRRDRESRDRAPLYVQGGLVAQTIIFCLLAVTWPYRLLLDDENWSLLSWYTFIGWISVSSGIYAFGQGLLLFYPRGLAGLRERIQEKGEPSYTMRRRSIQMKQTVANEWI</sequence>
<feature type="transmembrane region" description="Helical" evidence="1">
    <location>
        <begin position="65"/>
        <end position="85"/>
    </location>
</feature>
<gene>
    <name evidence="2" type="ORF">IM811_003133</name>
</gene>
<keyword evidence="1" id="KW-0472">Membrane</keyword>
<name>A0A8H7N3P1_BIOOC</name>
<protein>
    <submittedName>
        <fullName evidence="2">Uncharacterized protein</fullName>
    </submittedName>
</protein>
<reference evidence="2" key="1">
    <citation type="submission" date="2020-10" db="EMBL/GenBank/DDBJ databases">
        <title>High-Quality Genome Resource of Clonostachys rosea strain S41 by Oxford Nanopore Long-Read Sequencing.</title>
        <authorList>
            <person name="Wang H."/>
        </authorList>
    </citation>
    <scope>NUCLEOTIDE SEQUENCE</scope>
    <source>
        <strain evidence="2">S41</strain>
    </source>
</reference>
<accession>A0A8H7N3P1</accession>
<evidence type="ECO:0000256" key="1">
    <source>
        <dbReference type="SAM" id="Phobius"/>
    </source>
</evidence>
<organism evidence="2 3">
    <name type="scientific">Bionectria ochroleuca</name>
    <name type="common">Gliocladium roseum</name>
    <dbReference type="NCBI Taxonomy" id="29856"/>
    <lineage>
        <taxon>Eukaryota</taxon>
        <taxon>Fungi</taxon>
        <taxon>Dikarya</taxon>
        <taxon>Ascomycota</taxon>
        <taxon>Pezizomycotina</taxon>
        <taxon>Sordariomycetes</taxon>
        <taxon>Hypocreomycetidae</taxon>
        <taxon>Hypocreales</taxon>
        <taxon>Bionectriaceae</taxon>
        <taxon>Clonostachys</taxon>
    </lineage>
</organism>
<feature type="transmembrane region" description="Helical" evidence="1">
    <location>
        <begin position="258"/>
        <end position="280"/>
    </location>
</feature>
<feature type="transmembrane region" description="Helical" evidence="1">
    <location>
        <begin position="97"/>
        <end position="118"/>
    </location>
</feature>
<keyword evidence="1" id="KW-0812">Transmembrane</keyword>
<comment type="caution">
    <text evidence="2">The sequence shown here is derived from an EMBL/GenBank/DDBJ whole genome shotgun (WGS) entry which is preliminary data.</text>
</comment>
<feature type="transmembrane region" description="Helical" evidence="1">
    <location>
        <begin position="146"/>
        <end position="167"/>
    </location>
</feature>
<dbReference type="Proteomes" id="UP000616885">
    <property type="component" value="Unassembled WGS sequence"/>
</dbReference>
<evidence type="ECO:0000313" key="2">
    <source>
        <dbReference type="EMBL" id="KAF9746228.1"/>
    </source>
</evidence>
<keyword evidence="1" id="KW-1133">Transmembrane helix</keyword>
<feature type="transmembrane region" description="Helical" evidence="1">
    <location>
        <begin position="221"/>
        <end position="246"/>
    </location>
</feature>
<dbReference type="EMBL" id="JADCTT010000011">
    <property type="protein sequence ID" value="KAF9746228.1"/>
    <property type="molecule type" value="Genomic_DNA"/>
</dbReference>
<feature type="transmembrane region" description="Helical" evidence="1">
    <location>
        <begin position="188"/>
        <end position="209"/>
    </location>
</feature>
<evidence type="ECO:0000313" key="3">
    <source>
        <dbReference type="Proteomes" id="UP000616885"/>
    </source>
</evidence>
<feature type="transmembrane region" description="Helical" evidence="1">
    <location>
        <begin position="292"/>
        <end position="318"/>
    </location>
</feature>
<dbReference type="AlphaFoldDB" id="A0A8H7N3P1"/>